<dbReference type="EMBL" id="KI680819">
    <property type="protein sequence ID" value="ETL88293.1"/>
    <property type="molecule type" value="Genomic_DNA"/>
</dbReference>
<dbReference type="AlphaFoldDB" id="W2KSZ2"/>
<name>W2KSZ2_PHYNI</name>
<organism evidence="3">
    <name type="scientific">Phytophthora nicotianae</name>
    <name type="common">Potato buckeye rot agent</name>
    <name type="synonym">Phytophthora parasitica</name>
    <dbReference type="NCBI Taxonomy" id="4792"/>
    <lineage>
        <taxon>Eukaryota</taxon>
        <taxon>Sar</taxon>
        <taxon>Stramenopiles</taxon>
        <taxon>Oomycota</taxon>
        <taxon>Peronosporomycetes</taxon>
        <taxon>Peronosporales</taxon>
        <taxon>Peronosporaceae</taxon>
        <taxon>Phytophthora</taxon>
    </lineage>
</organism>
<reference evidence="3" key="1">
    <citation type="submission" date="2013-11" db="EMBL/GenBank/DDBJ databases">
        <title>The Genome Sequence of Phytophthora parasitica CHvinca01.</title>
        <authorList>
            <consortium name="The Broad Institute Genomics Platform"/>
            <person name="Russ C."/>
            <person name="Tyler B."/>
            <person name="Panabieres F."/>
            <person name="Shan W."/>
            <person name="Tripathy S."/>
            <person name="Grunwald N."/>
            <person name="Machado M."/>
            <person name="Johnson C.S."/>
            <person name="Arredondo F."/>
            <person name="Hong C."/>
            <person name="Coffey M."/>
            <person name="Young S.K."/>
            <person name="Zeng Q."/>
            <person name="Gargeya S."/>
            <person name="Fitzgerald M."/>
            <person name="Abouelleil A."/>
            <person name="Alvarado L."/>
            <person name="Chapman S.B."/>
            <person name="Gainer-Dewar J."/>
            <person name="Goldberg J."/>
            <person name="Griggs A."/>
            <person name="Gujja S."/>
            <person name="Hansen M."/>
            <person name="Howarth C."/>
            <person name="Imamovic A."/>
            <person name="Ireland A."/>
            <person name="Larimer J."/>
            <person name="McCowan C."/>
            <person name="Murphy C."/>
            <person name="Pearson M."/>
            <person name="Poon T.W."/>
            <person name="Priest M."/>
            <person name="Roberts A."/>
            <person name="Saif S."/>
            <person name="Shea T."/>
            <person name="Sykes S."/>
            <person name="Wortman J."/>
            <person name="Nusbaum C."/>
            <person name="Birren B."/>
        </authorList>
    </citation>
    <scope>NUCLEOTIDE SEQUENCE [LARGE SCALE GENOMIC DNA]</scope>
    <source>
        <strain evidence="3">CHvinca01</strain>
    </source>
</reference>
<protein>
    <submittedName>
        <fullName evidence="3">Uncharacterized protein</fullName>
    </submittedName>
</protein>
<evidence type="ECO:0000313" key="3">
    <source>
        <dbReference type="EMBL" id="ETL88293.1"/>
    </source>
</evidence>
<reference evidence="2" key="2">
    <citation type="submission" date="2013-11" db="EMBL/GenBank/DDBJ databases">
        <title>The Genome Sequence of Phytophthora parasitica CJ05E6.</title>
        <authorList>
            <consortium name="The Broad Institute Genomics Platform"/>
            <person name="Russ C."/>
            <person name="Tyler B."/>
            <person name="Panabieres F."/>
            <person name="Shan W."/>
            <person name="Tripathy S."/>
            <person name="Grunwald N."/>
            <person name="Machado M."/>
            <person name="Johnson C.S."/>
            <person name="Arredondo F."/>
            <person name="Hong C."/>
            <person name="Coffey M."/>
            <person name="Young S.K."/>
            <person name="Zeng Q."/>
            <person name="Gargeya S."/>
            <person name="Fitzgerald M."/>
            <person name="Abouelleil A."/>
            <person name="Alvarado L."/>
            <person name="Chapman S.B."/>
            <person name="Gainer-Dewar J."/>
            <person name="Goldberg J."/>
            <person name="Griggs A."/>
            <person name="Gujja S."/>
            <person name="Hansen M."/>
            <person name="Howarth C."/>
            <person name="Imamovic A."/>
            <person name="Ireland A."/>
            <person name="Larimer J."/>
            <person name="McCowan C."/>
            <person name="Murphy C."/>
            <person name="Pearson M."/>
            <person name="Poon T.W."/>
            <person name="Priest M."/>
            <person name="Roberts A."/>
            <person name="Saif S."/>
            <person name="Shea T."/>
            <person name="Sykes S."/>
            <person name="Wortman J."/>
            <person name="Nusbaum C."/>
            <person name="Birren B."/>
        </authorList>
    </citation>
    <scope>NUCLEOTIDE SEQUENCE [LARGE SCALE GENOMIC DNA]</scope>
    <source>
        <strain evidence="2">CJ05E6</strain>
    </source>
</reference>
<feature type="compositionally biased region" description="Basic and acidic residues" evidence="1">
    <location>
        <begin position="60"/>
        <end position="71"/>
    </location>
</feature>
<evidence type="ECO:0000256" key="1">
    <source>
        <dbReference type="SAM" id="MobiDB-lite"/>
    </source>
</evidence>
<feature type="region of interest" description="Disordered" evidence="1">
    <location>
        <begin position="1"/>
        <end position="25"/>
    </location>
</feature>
<dbReference type="EMBL" id="KI674129">
    <property type="protein sequence ID" value="ETL35058.1"/>
    <property type="molecule type" value="Genomic_DNA"/>
</dbReference>
<proteinExistence type="predicted"/>
<feature type="compositionally biased region" description="Polar residues" evidence="1">
    <location>
        <begin position="47"/>
        <end position="59"/>
    </location>
</feature>
<dbReference type="Proteomes" id="UP000054423">
    <property type="component" value="Unassembled WGS sequence"/>
</dbReference>
<sequence>MTTVKLKRFTKKRSKKQKTPTKPRTRQILRPLDDEFVWPSLDEIRSAQRQHQAPVGSTQDADKVLRVDQRI</sequence>
<gene>
    <name evidence="2" type="ORF">L916_12776</name>
    <name evidence="3" type="ORF">L917_12622</name>
</gene>
<evidence type="ECO:0000313" key="2">
    <source>
        <dbReference type="EMBL" id="ETL35058.1"/>
    </source>
</evidence>
<dbReference type="Proteomes" id="UP000053864">
    <property type="component" value="Unassembled WGS sequence"/>
</dbReference>
<accession>W2KSZ2</accession>
<feature type="region of interest" description="Disordered" evidence="1">
    <location>
        <begin position="47"/>
        <end position="71"/>
    </location>
</feature>